<proteinExistence type="predicted"/>
<evidence type="ECO:0000313" key="1">
    <source>
        <dbReference type="EMBL" id="CAD7642014.1"/>
    </source>
</evidence>
<keyword evidence="2" id="KW-1185">Reference proteome</keyword>
<protein>
    <submittedName>
        <fullName evidence="1">Uncharacterized protein</fullName>
    </submittedName>
</protein>
<dbReference type="AlphaFoldDB" id="A0A7R9QEL8"/>
<dbReference type="EMBL" id="CAJPVJ010000980">
    <property type="protein sequence ID" value="CAG2163810.1"/>
    <property type="molecule type" value="Genomic_DNA"/>
</dbReference>
<reference evidence="1" key="1">
    <citation type="submission" date="2020-11" db="EMBL/GenBank/DDBJ databases">
        <authorList>
            <person name="Tran Van P."/>
        </authorList>
    </citation>
    <scope>NUCLEOTIDE SEQUENCE</scope>
</reference>
<accession>A0A7R9QEL8</accession>
<name>A0A7R9QEL8_9ACAR</name>
<dbReference type="EMBL" id="OC915805">
    <property type="protein sequence ID" value="CAD7642014.1"/>
    <property type="molecule type" value="Genomic_DNA"/>
</dbReference>
<gene>
    <name evidence="1" type="ORF">ONB1V03_LOCUS3374</name>
</gene>
<dbReference type="Proteomes" id="UP000728032">
    <property type="component" value="Unassembled WGS sequence"/>
</dbReference>
<organism evidence="1">
    <name type="scientific">Oppiella nova</name>
    <dbReference type="NCBI Taxonomy" id="334625"/>
    <lineage>
        <taxon>Eukaryota</taxon>
        <taxon>Metazoa</taxon>
        <taxon>Ecdysozoa</taxon>
        <taxon>Arthropoda</taxon>
        <taxon>Chelicerata</taxon>
        <taxon>Arachnida</taxon>
        <taxon>Acari</taxon>
        <taxon>Acariformes</taxon>
        <taxon>Sarcoptiformes</taxon>
        <taxon>Oribatida</taxon>
        <taxon>Brachypylina</taxon>
        <taxon>Oppioidea</taxon>
        <taxon>Oppiidae</taxon>
        <taxon>Oppiella</taxon>
    </lineage>
</organism>
<evidence type="ECO:0000313" key="2">
    <source>
        <dbReference type="Proteomes" id="UP000728032"/>
    </source>
</evidence>
<sequence length="63" mass="6844">MNVRQRLAVFGATDYVNVRPASFISGDGVIPGPTVPSCSRGLSGRYLSLKHRIFVSERLHSGL</sequence>